<gene>
    <name evidence="3" type="ORF">RM641_29275</name>
</gene>
<feature type="transmembrane region" description="Helical" evidence="2">
    <location>
        <begin position="99"/>
        <end position="119"/>
    </location>
</feature>
<feature type="transmembrane region" description="Helical" evidence="2">
    <location>
        <begin position="446"/>
        <end position="463"/>
    </location>
</feature>
<feature type="transmembrane region" description="Helical" evidence="2">
    <location>
        <begin position="32"/>
        <end position="53"/>
    </location>
</feature>
<feature type="transmembrane region" description="Helical" evidence="2">
    <location>
        <begin position="267"/>
        <end position="297"/>
    </location>
</feature>
<evidence type="ECO:0000313" key="4">
    <source>
        <dbReference type="Proteomes" id="UP001183586"/>
    </source>
</evidence>
<feature type="transmembrane region" description="Helical" evidence="2">
    <location>
        <begin position="178"/>
        <end position="198"/>
    </location>
</feature>
<feature type="transmembrane region" description="Helical" evidence="2">
    <location>
        <begin position="225"/>
        <end position="247"/>
    </location>
</feature>
<name>A0ABU2PH90_9ACTN</name>
<comment type="caution">
    <text evidence="3">The sequence shown here is derived from an EMBL/GenBank/DDBJ whole genome shotgun (WGS) entry which is preliminary data.</text>
</comment>
<accession>A0ABU2PH90</accession>
<feature type="compositionally biased region" description="Pro residues" evidence="1">
    <location>
        <begin position="15"/>
        <end position="24"/>
    </location>
</feature>
<keyword evidence="4" id="KW-1185">Reference proteome</keyword>
<feature type="transmembrane region" description="Helical" evidence="2">
    <location>
        <begin position="304"/>
        <end position="322"/>
    </location>
</feature>
<feature type="transmembrane region" description="Helical" evidence="2">
    <location>
        <begin position="365"/>
        <end position="384"/>
    </location>
</feature>
<protein>
    <submittedName>
        <fullName evidence="3">Glycosyltransferase</fullName>
    </submittedName>
</protein>
<keyword evidence="2" id="KW-1133">Transmembrane helix</keyword>
<feature type="transmembrane region" description="Helical" evidence="2">
    <location>
        <begin position="415"/>
        <end position="434"/>
    </location>
</feature>
<evidence type="ECO:0000256" key="1">
    <source>
        <dbReference type="SAM" id="MobiDB-lite"/>
    </source>
</evidence>
<feature type="transmembrane region" description="Helical" evidence="2">
    <location>
        <begin position="73"/>
        <end position="92"/>
    </location>
</feature>
<evidence type="ECO:0000313" key="3">
    <source>
        <dbReference type="EMBL" id="MDT0391527.1"/>
    </source>
</evidence>
<feature type="region of interest" description="Disordered" evidence="1">
    <location>
        <begin position="1"/>
        <end position="29"/>
    </location>
</feature>
<dbReference type="RefSeq" id="WP_311687031.1">
    <property type="nucleotide sequence ID" value="NZ_JAVREU010000017.1"/>
</dbReference>
<keyword evidence="2" id="KW-0472">Membrane</keyword>
<proteinExistence type="predicted"/>
<reference evidence="4" key="1">
    <citation type="submission" date="2023-07" db="EMBL/GenBank/DDBJ databases">
        <title>30 novel species of actinomycetes from the DSMZ collection.</title>
        <authorList>
            <person name="Nouioui I."/>
        </authorList>
    </citation>
    <scope>NUCLEOTIDE SEQUENCE [LARGE SCALE GENOMIC DNA]</scope>
    <source>
        <strain evidence="4">DSM 41921</strain>
    </source>
</reference>
<dbReference type="EMBL" id="JAVREU010000017">
    <property type="protein sequence ID" value="MDT0391527.1"/>
    <property type="molecule type" value="Genomic_DNA"/>
</dbReference>
<organism evidence="3 4">
    <name type="scientific">Streptomyces dubilierae</name>
    <dbReference type="NCBI Taxonomy" id="3075533"/>
    <lineage>
        <taxon>Bacteria</taxon>
        <taxon>Bacillati</taxon>
        <taxon>Actinomycetota</taxon>
        <taxon>Actinomycetes</taxon>
        <taxon>Kitasatosporales</taxon>
        <taxon>Streptomycetaceae</taxon>
        <taxon>Streptomyces</taxon>
    </lineage>
</organism>
<dbReference type="Proteomes" id="UP001183586">
    <property type="component" value="Unassembled WGS sequence"/>
</dbReference>
<sequence>MLPSAHAPGTVGTPADPPRGPAPSGPARRRRIGPAAATALVVLPASLALWLLSLRDVRLDGMGDLGLLQVLPVLFWVALGLLTLGFCVAASARRTPHGCYALYVLSLIAMLHATPPLLYGEMRYSWAWKHVAVVDAMLRHGGGVPHAGGFDIYNQWPGFFQLNALIVRATGLETPLGYAMWAQVLANVLLLVPLLLIYRSVTDDRRLIWLAAFVYYSCSWVGQDYFAPQAFTFLLFVSVIALVVRRLPSARLPNGDAGRSAWPPGRLALLLLIEAAIVSSHQLTPLMLISALLLLSLPRRNRRVTLPALAGALVLTIAWNATVARRYVSENLDSFVEALTHPEANLWSGLSRLADAAPGQIMVSWIDRGLSAGVFLLAALALVVHRWTRRTPLPLLVLSPLPLVLVNGYGGEMVFRAYMFALPAAAFLVAALLLPAGRRAPARMCLAYIALLAMLGGLLFGYYSKEAMNRFSAGEVAATRYVTTSTPANSLIVSVTFAAPGLETDYDRHERAEITQEGIDAKRLLARDPLAGLEPILARAGDQPAYVLLNRAQYADVRLNGEMPRGFVERLASELSASPAFTPVFRNADAVVYRYDTPTAGGRR</sequence>
<keyword evidence="2" id="KW-0812">Transmembrane</keyword>
<evidence type="ECO:0000256" key="2">
    <source>
        <dbReference type="SAM" id="Phobius"/>
    </source>
</evidence>